<proteinExistence type="predicted"/>
<accession>A0ABC9FRD0</accession>
<organism evidence="1 2">
    <name type="scientific">Urochloa decumbens</name>
    <dbReference type="NCBI Taxonomy" id="240449"/>
    <lineage>
        <taxon>Eukaryota</taxon>
        <taxon>Viridiplantae</taxon>
        <taxon>Streptophyta</taxon>
        <taxon>Embryophyta</taxon>
        <taxon>Tracheophyta</taxon>
        <taxon>Spermatophyta</taxon>
        <taxon>Magnoliopsida</taxon>
        <taxon>Liliopsida</taxon>
        <taxon>Poales</taxon>
        <taxon>Poaceae</taxon>
        <taxon>PACMAD clade</taxon>
        <taxon>Panicoideae</taxon>
        <taxon>Panicodae</taxon>
        <taxon>Paniceae</taxon>
        <taxon>Melinidinae</taxon>
        <taxon>Urochloa</taxon>
    </lineage>
</organism>
<reference evidence="2" key="1">
    <citation type="submission" date="2024-06" db="EMBL/GenBank/DDBJ databases">
        <authorList>
            <person name="Ryan C."/>
        </authorList>
    </citation>
    <scope>NUCLEOTIDE SEQUENCE [LARGE SCALE GENOMIC DNA]</scope>
</reference>
<protein>
    <submittedName>
        <fullName evidence="1">Uncharacterized protein</fullName>
    </submittedName>
</protein>
<gene>
    <name evidence="1" type="ORF">URODEC1_LOCUS108344</name>
</gene>
<dbReference type="AlphaFoldDB" id="A0ABC9FRD0"/>
<sequence>MASIQPSPQILARHSSLGLASIQPPPPPILGRHFSLDVASIQPPSSPSPIPGRRFSLDFLPGGSSSAWEIADSHGGLLLLYRAAQLYGQLSSSNSAAGSTGADAGHEPGLVVCDPLARRYEPIPCPRDLAGHQYLGLFLLDGRKGRIGISSFRVMAALHKRHACEPGRGVPVALVFSTASDAKAAWGCVFSSSGRGGAGAGWHIVKRAWSGDINVPSAIESFYFAGRSDGCFYWGIKGAGASASSKGLVLDEATAGFSMAMIPEMMLGASYDLPVRPHMPTDLPVRDAAAAAEDNSSGRDDRVAVARTCASLERQD</sequence>
<reference evidence="1 2" key="2">
    <citation type="submission" date="2024-10" db="EMBL/GenBank/DDBJ databases">
        <authorList>
            <person name="Ryan C."/>
        </authorList>
    </citation>
    <scope>NUCLEOTIDE SEQUENCE [LARGE SCALE GENOMIC DNA]</scope>
</reference>
<evidence type="ECO:0000313" key="1">
    <source>
        <dbReference type="EMBL" id="CAL5080938.1"/>
    </source>
</evidence>
<dbReference type="PANTHER" id="PTHR33207">
    <property type="entry name" value="F-BOX DOMAIN CONTAINING PROTEIN-RELATED"/>
    <property type="match status" value="1"/>
</dbReference>
<keyword evidence="2" id="KW-1185">Reference proteome</keyword>
<dbReference type="EMBL" id="OZ075117">
    <property type="protein sequence ID" value="CAL5080938.1"/>
    <property type="molecule type" value="Genomic_DNA"/>
</dbReference>
<evidence type="ECO:0000313" key="2">
    <source>
        <dbReference type="Proteomes" id="UP001497457"/>
    </source>
</evidence>
<name>A0ABC9FRD0_9POAL</name>
<dbReference type="Proteomes" id="UP001497457">
    <property type="component" value="Chromosome 7b"/>
</dbReference>